<dbReference type="InterPro" id="IPR001173">
    <property type="entry name" value="Glyco_trans_2-like"/>
</dbReference>
<feature type="transmembrane region" description="Helical" evidence="1">
    <location>
        <begin position="552"/>
        <end position="579"/>
    </location>
</feature>
<feature type="transmembrane region" description="Helical" evidence="1">
    <location>
        <begin position="591"/>
        <end position="612"/>
    </location>
</feature>
<feature type="transmembrane region" description="Helical" evidence="1">
    <location>
        <begin position="714"/>
        <end position="734"/>
    </location>
</feature>
<protein>
    <submittedName>
        <fullName evidence="4">Putative glucans biosynthesis glucosyltransferase H</fullName>
    </submittedName>
</protein>
<name>A0A1Y2FCD4_PROLT</name>
<comment type="caution">
    <text evidence="4">The sequence shown here is derived from an EMBL/GenBank/DDBJ whole genome shotgun (WGS) entry which is preliminary data.</text>
</comment>
<dbReference type="Pfam" id="PF25550">
    <property type="entry name" value="DUF7928"/>
    <property type="match status" value="1"/>
</dbReference>
<organism evidence="4 5">
    <name type="scientific">Protomyces lactucae-debilis</name>
    <dbReference type="NCBI Taxonomy" id="2754530"/>
    <lineage>
        <taxon>Eukaryota</taxon>
        <taxon>Fungi</taxon>
        <taxon>Dikarya</taxon>
        <taxon>Ascomycota</taxon>
        <taxon>Taphrinomycotina</taxon>
        <taxon>Taphrinomycetes</taxon>
        <taxon>Taphrinales</taxon>
        <taxon>Protomycetaceae</taxon>
        <taxon>Protomyces</taxon>
    </lineage>
</organism>
<feature type="domain" description="DUF7928" evidence="3">
    <location>
        <begin position="1"/>
        <end position="89"/>
    </location>
</feature>
<dbReference type="InterPro" id="IPR057688">
    <property type="entry name" value="DUF7928"/>
</dbReference>
<feature type="transmembrane region" description="Helical" evidence="1">
    <location>
        <begin position="632"/>
        <end position="655"/>
    </location>
</feature>
<dbReference type="Gene3D" id="3.90.550.10">
    <property type="entry name" value="Spore Coat Polysaccharide Biosynthesis Protein SpsA, Chain A"/>
    <property type="match status" value="1"/>
</dbReference>
<dbReference type="GO" id="GO:0016740">
    <property type="term" value="F:transferase activity"/>
    <property type="evidence" value="ECO:0007669"/>
    <property type="project" value="UniProtKB-KW"/>
</dbReference>
<keyword evidence="1" id="KW-0472">Membrane</keyword>
<keyword evidence="1" id="KW-1133">Transmembrane helix</keyword>
<proteinExistence type="predicted"/>
<dbReference type="InterPro" id="IPR029044">
    <property type="entry name" value="Nucleotide-diphossugar_trans"/>
</dbReference>
<dbReference type="PANTHER" id="PTHR35408">
    <property type="entry name" value="CHROMOSOME 15, WHOLE GENOME SHOTGUN SEQUENCE"/>
    <property type="match status" value="1"/>
</dbReference>
<gene>
    <name evidence="4" type="ORF">BCR37DRAFT_348643</name>
</gene>
<feature type="transmembrane region" description="Helical" evidence="1">
    <location>
        <begin position="121"/>
        <end position="140"/>
    </location>
</feature>
<evidence type="ECO:0000313" key="4">
    <source>
        <dbReference type="EMBL" id="ORY80976.1"/>
    </source>
</evidence>
<reference evidence="4 5" key="1">
    <citation type="submission" date="2016-07" db="EMBL/GenBank/DDBJ databases">
        <title>Pervasive Adenine N6-methylation of Active Genes in Fungi.</title>
        <authorList>
            <consortium name="DOE Joint Genome Institute"/>
            <person name="Mondo S.J."/>
            <person name="Dannebaum R.O."/>
            <person name="Kuo R.C."/>
            <person name="Labutti K."/>
            <person name="Haridas S."/>
            <person name="Kuo A."/>
            <person name="Salamov A."/>
            <person name="Ahrendt S.R."/>
            <person name="Lipzen A."/>
            <person name="Sullivan W."/>
            <person name="Andreopoulos W.B."/>
            <person name="Clum A."/>
            <person name="Lindquist E."/>
            <person name="Daum C."/>
            <person name="Ramamoorthy G.K."/>
            <person name="Gryganskyi A."/>
            <person name="Culley D."/>
            <person name="Magnuson J.K."/>
            <person name="James T.Y."/>
            <person name="O'Malley M.A."/>
            <person name="Stajich J.E."/>
            <person name="Spatafora J.W."/>
            <person name="Visel A."/>
            <person name="Grigoriev I.V."/>
        </authorList>
    </citation>
    <scope>NUCLEOTIDE SEQUENCE [LARGE SCALE GENOMIC DNA]</scope>
    <source>
        <strain evidence="4 5">12-1054</strain>
    </source>
</reference>
<feature type="transmembrane region" description="Helical" evidence="1">
    <location>
        <begin position="160"/>
        <end position="187"/>
    </location>
</feature>
<dbReference type="GeneID" id="63784461"/>
<dbReference type="Pfam" id="PF13632">
    <property type="entry name" value="Glyco_trans_2_3"/>
    <property type="match status" value="1"/>
</dbReference>
<accession>A0A1Y2FCD4</accession>
<dbReference type="Proteomes" id="UP000193685">
    <property type="component" value="Unassembled WGS sequence"/>
</dbReference>
<feature type="transmembrane region" description="Helical" evidence="1">
    <location>
        <begin position="686"/>
        <end position="707"/>
    </location>
</feature>
<evidence type="ECO:0000313" key="5">
    <source>
        <dbReference type="Proteomes" id="UP000193685"/>
    </source>
</evidence>
<dbReference type="AlphaFoldDB" id="A0A1Y2FCD4"/>
<sequence>MQMTNKITKNILKSILPSIKQIPLDDRTQIQVLQSHSDVHSIRRHQFAAFILETGSMLVWSDDASTLVPFAEELEKKMVNLVWKEKRMAKDLLTKDKEKNTLNFTEQELEAGVEPKRGEPYMASICVAMTFAVMAVFYGTEVHEVMLQIKAEGNYMSIGIILYFPLLFFFSSFFAYLICCLILQLIGPISQLNINSKYYSGQAPVLKQHHDLPHITVQCPVYKEDLEQVLAITMQSVGEAIKTYELQGGTASLLVCEDGLQLLSPAEKQRRIAYYKMQGIGWVARPPHGKDGFVRAGKFKKASNLNYTLDVAHRVEAKLEEVNRHDEWSDILEVQEYERCLQEVLQDTPGCEADGNVRVGEFILLIDADTRIPADCFVDAATEFYLSPELAILQHTNDAFQVVNNFWEDCMAHFTRFVTTAMMWSCANGDVAPFVGHNAFLRWSAIQELGWEIDGRNYWWSEEHVSEDFELSLKLQNLGYVVRMASYNNGEFKEGVSLTVYDEINRWQKYSYGISELMWNPLRVWLFKGPFTPLFRQFFLSKQIRGFSKFTMLAYMGTYYAIASWWPLAFINYFILGWYNVKITALYQSAFKILISTLMTFNVFQPVVNAIFRFRTRKGNLFLSLWENFKYITLLCIFFGGLSMFLTVPLLAHLFEIPISWGSTSKTLENSHFLKEMPMIWRRYKWYYLVWITMALAMIIIGTAVPAQWRINDLLTVLPMAWMVACHLLSPLVLNPQSFLSELHI</sequence>
<keyword evidence="1" id="KW-0812">Transmembrane</keyword>
<dbReference type="STRING" id="56484.A0A1Y2FCD4"/>
<keyword evidence="5" id="KW-1185">Reference proteome</keyword>
<dbReference type="SUPFAM" id="SSF53448">
    <property type="entry name" value="Nucleotide-diphospho-sugar transferases"/>
    <property type="match status" value="1"/>
</dbReference>
<dbReference type="OrthoDB" id="38531at2759"/>
<feature type="domain" description="Glycosyltransferase 2-like" evidence="2">
    <location>
        <begin position="362"/>
        <end position="566"/>
    </location>
</feature>
<evidence type="ECO:0000256" key="1">
    <source>
        <dbReference type="SAM" id="Phobius"/>
    </source>
</evidence>
<dbReference type="EMBL" id="MCFI01000012">
    <property type="protein sequence ID" value="ORY80976.1"/>
    <property type="molecule type" value="Genomic_DNA"/>
</dbReference>
<dbReference type="OMA" id="AQWRIND"/>
<evidence type="ECO:0000259" key="2">
    <source>
        <dbReference type="Pfam" id="PF13632"/>
    </source>
</evidence>
<keyword evidence="4" id="KW-0808">Transferase</keyword>
<dbReference type="RefSeq" id="XP_040724621.1">
    <property type="nucleotide sequence ID" value="XM_040867862.1"/>
</dbReference>
<evidence type="ECO:0000259" key="3">
    <source>
        <dbReference type="Pfam" id="PF25550"/>
    </source>
</evidence>
<dbReference type="PANTHER" id="PTHR35408:SF3">
    <property type="entry name" value="GLYCOSYLTRANSFERASE 2-LIKE DOMAIN-CONTAINING PROTEIN"/>
    <property type="match status" value="1"/>
</dbReference>